<gene>
    <name evidence="1" type="ORF">F7D09_0751</name>
</gene>
<protein>
    <submittedName>
        <fullName evidence="1">Uncharacterized protein</fullName>
    </submittedName>
</protein>
<dbReference type="AlphaFoldDB" id="A0A6I1GGE2"/>
<evidence type="ECO:0000313" key="1">
    <source>
        <dbReference type="EMBL" id="KAB7790645.1"/>
    </source>
</evidence>
<evidence type="ECO:0000313" key="2">
    <source>
        <dbReference type="Proteomes" id="UP000441772"/>
    </source>
</evidence>
<name>A0A6I1GGE2_9BIFI</name>
<proteinExistence type="predicted"/>
<dbReference type="Proteomes" id="UP000441772">
    <property type="component" value="Unassembled WGS sequence"/>
</dbReference>
<accession>A0A6I1GGE2</accession>
<keyword evidence="2" id="KW-1185">Reference proteome</keyword>
<comment type="caution">
    <text evidence="1">The sequence shown here is derived from an EMBL/GenBank/DDBJ whole genome shotgun (WGS) entry which is preliminary data.</text>
</comment>
<dbReference type="EMBL" id="WBVT01000008">
    <property type="protein sequence ID" value="KAB7790645.1"/>
    <property type="molecule type" value="Genomic_DNA"/>
</dbReference>
<reference evidence="1 2" key="1">
    <citation type="submission" date="2019-09" db="EMBL/GenBank/DDBJ databases">
        <title>Characterization of the phylogenetic diversity of two novel species belonging to the genus Bifidobacterium: Bifidobacterium cebidarum sp. nov. and Bifidobacterium leontopitheci sp. nov.</title>
        <authorList>
            <person name="Lugli G.A."/>
            <person name="Duranti S."/>
            <person name="Milani C."/>
            <person name="Turroni F."/>
            <person name="Ventura M."/>
        </authorList>
    </citation>
    <scope>NUCLEOTIDE SEQUENCE [LARGE SCALE GENOMIC DNA]</scope>
    <source>
        <strain evidence="1 2">LMG 31471</strain>
    </source>
</reference>
<sequence length="330" mass="37075">MCEHNEAERDQRQLSSLRELNERFPIPGEALAVSHSDYAIQMMRSSPDRGQIWLLCDDENAEYALVLAIGDDPRTVVVTAMSNDVSYQTDESMVIHDTPLGMPMVVWPKLTIAVPMRLLKTPCGKISEAVLQSAIGMTTDAGHAVTRGKTLPGAWRRPKQNLRAKAARFVQWHRMIGLLPQLHQANNRYQIDTDADAYFDALMEIGLPPYEILRIRNGERALTDGERAALESAGYRKAPTQRQTVPDEYLIQAERPRWREIADALEHRQLGGRAESSKPAEPHEDVRLLLARTAFTLAARSNGHDQESLDGMMAMAAQRLLSERDADDEQ</sequence>
<organism evidence="1 2">
    <name type="scientific">Bifidobacterium leontopitheci</name>
    <dbReference type="NCBI Taxonomy" id="2650774"/>
    <lineage>
        <taxon>Bacteria</taxon>
        <taxon>Bacillati</taxon>
        <taxon>Actinomycetota</taxon>
        <taxon>Actinomycetes</taxon>
        <taxon>Bifidobacteriales</taxon>
        <taxon>Bifidobacteriaceae</taxon>
        <taxon>Bifidobacterium</taxon>
    </lineage>
</organism>